<dbReference type="EMBL" id="FP929094">
    <property type="protein sequence ID" value="CBX92504.1"/>
    <property type="molecule type" value="Genomic_DNA"/>
</dbReference>
<proteinExistence type="predicted"/>
<name>E4ZMF5_LEPMJ</name>
<organism evidence="2">
    <name type="scientific">Leptosphaeria maculans (strain JN3 / isolate v23.1.3 / race Av1-4-5-6-7-8)</name>
    <name type="common">Blackleg fungus</name>
    <name type="synonym">Phoma lingam</name>
    <dbReference type="NCBI Taxonomy" id="985895"/>
    <lineage>
        <taxon>Eukaryota</taxon>
        <taxon>Fungi</taxon>
        <taxon>Dikarya</taxon>
        <taxon>Ascomycota</taxon>
        <taxon>Pezizomycotina</taxon>
        <taxon>Dothideomycetes</taxon>
        <taxon>Pleosporomycetidae</taxon>
        <taxon>Pleosporales</taxon>
        <taxon>Pleosporineae</taxon>
        <taxon>Leptosphaeriaceae</taxon>
        <taxon>Plenodomus</taxon>
        <taxon>Plenodomus lingam/Leptosphaeria maculans species complex</taxon>
    </lineage>
</organism>
<dbReference type="InParanoid" id="E4ZMF5"/>
<accession>E4ZMF5</accession>
<evidence type="ECO:0000313" key="1">
    <source>
        <dbReference type="EMBL" id="CBX92504.1"/>
    </source>
</evidence>
<protein>
    <submittedName>
        <fullName evidence="1">Predicted protein</fullName>
    </submittedName>
</protein>
<gene>
    <name evidence="1" type="ORF">LEMA_P052100.1</name>
</gene>
<dbReference type="HOGENOM" id="CLU_1949210_0_0_1"/>
<dbReference type="VEuPathDB" id="FungiDB:LEMA_P052100.1"/>
<keyword evidence="2" id="KW-1185">Reference proteome</keyword>
<sequence length="129" mass="14294">MNGELKFHLQTSSTVRIVQNSVTVVYGHNDLPIRRMGNVSLVQAYQVEKQYSSPWLPSASAHLAKDSKMPSSHLTLYVSTSTLGSEGAGDGPEELAWGDPSSWLEPAFGWQPDAEYRVFARLVRILGWC</sequence>
<evidence type="ECO:0000313" key="2">
    <source>
        <dbReference type="Proteomes" id="UP000002668"/>
    </source>
</evidence>
<dbReference type="AlphaFoldDB" id="E4ZMF5"/>
<dbReference type="Proteomes" id="UP000002668">
    <property type="component" value="Genome"/>
</dbReference>
<reference evidence="2" key="1">
    <citation type="journal article" date="2011" name="Nat. Commun.">
        <title>Effector diversification within compartments of the Leptosphaeria maculans genome affected by Repeat-Induced Point mutations.</title>
        <authorList>
            <person name="Rouxel T."/>
            <person name="Grandaubert J."/>
            <person name="Hane J.K."/>
            <person name="Hoede C."/>
            <person name="van de Wouw A.P."/>
            <person name="Couloux A."/>
            <person name="Dominguez V."/>
            <person name="Anthouard V."/>
            <person name="Bally P."/>
            <person name="Bourras S."/>
            <person name="Cozijnsen A.J."/>
            <person name="Ciuffetti L.M."/>
            <person name="Degrave A."/>
            <person name="Dilmaghani A."/>
            <person name="Duret L."/>
            <person name="Fudal I."/>
            <person name="Goodwin S.B."/>
            <person name="Gout L."/>
            <person name="Glaser N."/>
            <person name="Linglin J."/>
            <person name="Kema G.H.J."/>
            <person name="Lapalu N."/>
            <person name="Lawrence C.B."/>
            <person name="May K."/>
            <person name="Meyer M."/>
            <person name="Ollivier B."/>
            <person name="Poulain J."/>
            <person name="Schoch C.L."/>
            <person name="Simon A."/>
            <person name="Spatafora J.W."/>
            <person name="Stachowiak A."/>
            <person name="Turgeon B.G."/>
            <person name="Tyler B.M."/>
            <person name="Vincent D."/>
            <person name="Weissenbach J."/>
            <person name="Amselem J."/>
            <person name="Quesneville H."/>
            <person name="Oliver R.P."/>
            <person name="Wincker P."/>
            <person name="Balesdent M.-H."/>
            <person name="Howlett B.J."/>
        </authorList>
    </citation>
    <scope>NUCLEOTIDE SEQUENCE [LARGE SCALE GENOMIC DNA]</scope>
    <source>
        <strain evidence="2">JN3 / isolate v23.1.3 / race Av1-4-5-6-7-8</strain>
    </source>
</reference>